<dbReference type="Proteomes" id="UP000000789">
    <property type="component" value="Chromosome"/>
</dbReference>
<dbReference type="Pfam" id="PF01610">
    <property type="entry name" value="DDE_Tnp_ISL3"/>
    <property type="match status" value="1"/>
</dbReference>
<evidence type="ECO:0000313" key="3">
    <source>
        <dbReference type="EMBL" id="ABX31041.1"/>
    </source>
</evidence>
<feature type="domain" description="Transposase IS204/IS1001/IS1096/IS1165 helix-turn-helix" evidence="2">
    <location>
        <begin position="88"/>
        <end position="138"/>
    </location>
</feature>
<name>A9BJ96_PETMO</name>
<gene>
    <name evidence="3" type="ordered locus">Pmob_0299</name>
</gene>
<dbReference type="STRING" id="403833.Pmob_0299"/>
<reference evidence="3" key="1">
    <citation type="submission" date="2007-11" db="EMBL/GenBank/DDBJ databases">
        <title>Complete sequence of Petroga mobilis SJ95.</title>
        <authorList>
            <consortium name="US DOE Joint Genome Institute"/>
            <person name="Copeland A."/>
            <person name="Lucas S."/>
            <person name="Lapidus A."/>
            <person name="Barry K."/>
            <person name="Glavina del Rio T."/>
            <person name="Dalin E."/>
            <person name="Tice H."/>
            <person name="Pitluck S."/>
            <person name="Meincke L."/>
            <person name="Brettin T."/>
            <person name="Bruce D."/>
            <person name="Detter J.C."/>
            <person name="Han C."/>
            <person name="Kuske C.R."/>
            <person name="Schmutz J."/>
            <person name="Larimer F."/>
            <person name="Land M."/>
            <person name="Hauser L."/>
            <person name="Kyrpides N."/>
            <person name="Mikhailova N."/>
            <person name="Noll K."/>
            <person name="Richardson P."/>
        </authorList>
    </citation>
    <scope>NUCLEOTIDE SEQUENCE [LARGE SCALE GENOMIC DNA]</scope>
    <source>
        <strain evidence="3">SJ95</strain>
    </source>
</reference>
<sequence length="408" mass="48100">MRKELPKFFEQILNITEPWYIEEIEQQGNTINIYVDFKKGAKFEYNGKYYSAYDTVQRSWRHLNLFQYETYIHARVARIKTDDGTKTVEVPWARKNSGFTLLFEAFILELYNHMTVAEIAKKYNTTQNRLWRILDFYVSKELEKQDFSKEPIKTLSVDEIARKKHHVYLTNFLDVEREKVVHIADGKDAETFLSFKERYTEKNGDPTDIESICMDMSVPFKAGARKHFPKAKIIFDKFHVLNVLSVQLDKVRARENKGYHEILKRTKYLLLKNPNNLTKKDKARLDETPRKGFKEEQHLDTVQAYGLVLEFKKMFDYKKPSYAAKYFKRWYEKVMKSNIPEMIKAAKTLLNHIEGILLHIKTNISNGKIEGMNSKLRGFTKRAFGFKTLKNLKITIFIALGKLNLTPA</sequence>
<feature type="domain" description="Transposase IS204/IS1001/IS1096/IS1165 DDE" evidence="1">
    <location>
        <begin position="155"/>
        <end position="396"/>
    </location>
</feature>
<evidence type="ECO:0000259" key="2">
    <source>
        <dbReference type="Pfam" id="PF13542"/>
    </source>
</evidence>
<dbReference type="NCBIfam" id="NF033550">
    <property type="entry name" value="transpos_ISL3"/>
    <property type="match status" value="1"/>
</dbReference>
<dbReference type="OrthoDB" id="6197054at2"/>
<evidence type="ECO:0000259" key="1">
    <source>
        <dbReference type="Pfam" id="PF01610"/>
    </source>
</evidence>
<dbReference type="InterPro" id="IPR002560">
    <property type="entry name" value="Transposase_DDE"/>
</dbReference>
<accession>A9BJ96</accession>
<dbReference type="PANTHER" id="PTHR33498">
    <property type="entry name" value="TRANSPOSASE FOR INSERTION SEQUENCE ELEMENT IS1557"/>
    <property type="match status" value="1"/>
</dbReference>
<dbReference type="Pfam" id="PF13542">
    <property type="entry name" value="HTH_Tnp_ISL3"/>
    <property type="match status" value="1"/>
</dbReference>
<dbReference type="EMBL" id="CP000879">
    <property type="protein sequence ID" value="ABX31041.1"/>
    <property type="molecule type" value="Genomic_DNA"/>
</dbReference>
<dbReference type="PANTHER" id="PTHR33498:SF1">
    <property type="entry name" value="TRANSPOSASE FOR INSERTION SEQUENCE ELEMENT IS1557"/>
    <property type="match status" value="1"/>
</dbReference>
<dbReference type="InterPro" id="IPR032877">
    <property type="entry name" value="Transposase_HTH"/>
</dbReference>
<dbReference type="RefSeq" id="WP_012208148.1">
    <property type="nucleotide sequence ID" value="NC_010003.1"/>
</dbReference>
<evidence type="ECO:0000313" key="4">
    <source>
        <dbReference type="Proteomes" id="UP000000789"/>
    </source>
</evidence>
<dbReference type="eggNOG" id="COG3464">
    <property type="taxonomic scope" value="Bacteria"/>
</dbReference>
<dbReference type="KEGG" id="pmo:Pmob_0299"/>
<dbReference type="HOGENOM" id="CLU_041900_0_1_0"/>
<keyword evidence="4" id="KW-1185">Reference proteome</keyword>
<dbReference type="InterPro" id="IPR047951">
    <property type="entry name" value="Transpos_ISL3"/>
</dbReference>
<protein>
    <submittedName>
        <fullName evidence="3">Transposase IS204/IS1001/IS1096/IS1165 family protein</fullName>
    </submittedName>
</protein>
<organism evidence="3 4">
    <name type="scientific">Petrotoga mobilis (strain DSM 10674 / SJ95)</name>
    <dbReference type="NCBI Taxonomy" id="403833"/>
    <lineage>
        <taxon>Bacteria</taxon>
        <taxon>Thermotogati</taxon>
        <taxon>Thermotogota</taxon>
        <taxon>Thermotogae</taxon>
        <taxon>Petrotogales</taxon>
        <taxon>Petrotogaceae</taxon>
        <taxon>Petrotoga</taxon>
    </lineage>
</organism>
<dbReference type="AlphaFoldDB" id="A9BJ96"/>
<proteinExistence type="predicted"/>